<dbReference type="EMBL" id="AEIG01000045">
    <property type="protein sequence ID" value="EGG29562.1"/>
    <property type="molecule type" value="Genomic_DNA"/>
</dbReference>
<dbReference type="RefSeq" id="WP_009575881.1">
    <property type="nucleotide sequence ID" value="NZ_AEIG01000045.1"/>
</dbReference>
<reference evidence="1 2" key="1">
    <citation type="journal article" date="2011" name="J. Bacteriol.">
        <title>Genome sequence of strain IMCC3088, a proteorhodopsin-containing marine bacterium belonging to the OM60/NOR5 clade.</title>
        <authorList>
            <person name="Jang Y."/>
            <person name="Oh H.M."/>
            <person name="Kang I."/>
            <person name="Lee K."/>
            <person name="Yang S.J."/>
            <person name="Cho J.C."/>
        </authorList>
    </citation>
    <scope>NUCLEOTIDE SEQUENCE [LARGE SCALE GENOMIC DNA]</scope>
    <source>
        <strain evidence="1 2">IMCC3088</strain>
    </source>
</reference>
<dbReference type="InterPro" id="IPR029016">
    <property type="entry name" value="GAF-like_dom_sf"/>
</dbReference>
<dbReference type="STRING" id="2518989.IMCC3088_1650"/>
<accession>F3L283</accession>
<dbReference type="AlphaFoldDB" id="F3L283"/>
<dbReference type="InterPro" id="IPR007435">
    <property type="entry name" value="DUF484"/>
</dbReference>
<name>F3L283_9GAMM</name>
<evidence type="ECO:0000313" key="2">
    <source>
        <dbReference type="Proteomes" id="UP000005615"/>
    </source>
</evidence>
<dbReference type="eggNOG" id="COG3159">
    <property type="taxonomic scope" value="Bacteria"/>
</dbReference>
<proteinExistence type="predicted"/>
<dbReference type="Gene3D" id="3.30.450.40">
    <property type="match status" value="1"/>
</dbReference>
<protein>
    <submittedName>
        <fullName evidence="1">Uncharacterized protein</fullName>
    </submittedName>
</protein>
<dbReference type="Proteomes" id="UP000005615">
    <property type="component" value="Unassembled WGS sequence"/>
</dbReference>
<evidence type="ECO:0000313" key="1">
    <source>
        <dbReference type="EMBL" id="EGG29562.1"/>
    </source>
</evidence>
<dbReference type="OrthoDB" id="8525200at2"/>
<gene>
    <name evidence="1" type="ORF">IMCC3088_1650</name>
</gene>
<sequence>MNESKDPSTLNDSAIEAYLLEHPEFFKDKAELLTQLSLPHGGHGAVSLVERQQAALRERNVELRHQLSDLTRIAEDNDKRFHLTSALVQDLIKADSKDAIKQSFERHIKDGFGNAYAGLRWFDSSDALDAAKATLGSLINTGKPFAGALREAEMRFLFGPAAIAGSACIVTLGDKTPEGLVALGSKSANDFGSDTGTLFIEHVASVINSLATRLSG</sequence>
<keyword evidence="2" id="KW-1185">Reference proteome</keyword>
<dbReference type="PANTHER" id="PTHR38765">
    <property type="entry name" value="DUF484 DOMAIN-CONTAINING PROTEIN"/>
    <property type="match status" value="1"/>
</dbReference>
<dbReference type="Pfam" id="PF04340">
    <property type="entry name" value="DUF484"/>
    <property type="match status" value="1"/>
</dbReference>
<organism evidence="1 2">
    <name type="scientific">Aequoribacter fuscus</name>
    <dbReference type="NCBI Taxonomy" id="2518989"/>
    <lineage>
        <taxon>Bacteria</taxon>
        <taxon>Pseudomonadati</taxon>
        <taxon>Pseudomonadota</taxon>
        <taxon>Gammaproteobacteria</taxon>
        <taxon>Cellvibrionales</taxon>
        <taxon>Halieaceae</taxon>
        <taxon>Aequoribacter</taxon>
    </lineage>
</organism>
<comment type="caution">
    <text evidence="1">The sequence shown here is derived from an EMBL/GenBank/DDBJ whole genome shotgun (WGS) entry which is preliminary data.</text>
</comment>
<dbReference type="PANTHER" id="PTHR38765:SF1">
    <property type="entry name" value="DUF484 DOMAIN-CONTAINING PROTEIN"/>
    <property type="match status" value="1"/>
</dbReference>